<dbReference type="EMBL" id="KQ241714">
    <property type="protein sequence ID" value="KNC85212.1"/>
    <property type="molecule type" value="Genomic_DNA"/>
</dbReference>
<sequence length="495" mass="53525">MAPKKVINLWLVQLLEEWLEAARQAQNQNKEHSLRKAIRGVRGHDRLVTNGKEAQLVPGIGPTLGDRINTCIRLGTTQLGVLKKDEDHAAEDGSPVAIKALSGQKYCDSSFTIASAGKLHTAWSSCKTLQTKGLVIKQGGVPAKFSLSEAGLEMAEFLLYSETSSFQPRFTAVEIIKKMQEDARSKAKAKRAPAPRKASAAKAPASAVGDKQKKTSVKRKATSEPEGTTLLSKRDRKKAKASNSDIIYTEAATSTRTADSDSTYYVTSVNVCKGSYEPSMRKVVFNTNLQSTTSTSSSTTERTSSASSEYTSETTETTSKCTNNGVDASSYTSQYRTSQFANYSVDASSYSGEYTSSFSFQETKSSSKTSIPSNANRATSKDRLPENVPSSRRRGGADLCQSESWDGCGAAKNTGSRERSTSESQRESADNIGERTRQSHVKVGVLHENQATGPPSGFDTSAAKPIDFDYCDELGAPVSSAEQAYRVEVYQTGLR</sequence>
<proteinExistence type="predicted"/>
<dbReference type="InterPro" id="IPR010996">
    <property type="entry name" value="HHH_MUS81"/>
</dbReference>
<evidence type="ECO:0000259" key="4">
    <source>
        <dbReference type="Pfam" id="PF21136"/>
    </source>
</evidence>
<keyword evidence="6" id="KW-1185">Reference proteome</keyword>
<evidence type="ECO:0000259" key="3">
    <source>
        <dbReference type="Pfam" id="PF14716"/>
    </source>
</evidence>
<name>A0A0L0G850_9EUKA</name>
<protein>
    <submittedName>
        <fullName evidence="5">Uncharacterized protein</fullName>
    </submittedName>
</protein>
<feature type="compositionally biased region" description="Low complexity" evidence="1">
    <location>
        <begin position="291"/>
        <end position="319"/>
    </location>
</feature>
<feature type="compositionally biased region" description="Low complexity" evidence="1">
    <location>
        <begin position="195"/>
        <end position="207"/>
    </location>
</feature>
<evidence type="ECO:0000313" key="5">
    <source>
        <dbReference type="EMBL" id="KNC85212.1"/>
    </source>
</evidence>
<dbReference type="Pfam" id="PF14716">
    <property type="entry name" value="HHH_8"/>
    <property type="match status" value="1"/>
</dbReference>
<feature type="region of interest" description="Disordered" evidence="1">
    <location>
        <begin position="291"/>
        <end position="326"/>
    </location>
</feature>
<dbReference type="Proteomes" id="UP000054560">
    <property type="component" value="Unassembled WGS sequence"/>
</dbReference>
<dbReference type="Pfam" id="PF21136">
    <property type="entry name" value="WHD_MUS81"/>
    <property type="match status" value="1"/>
</dbReference>
<dbReference type="GeneID" id="25903094"/>
<feature type="domain" description="Crossover junction endonuclease MUS81-like HHH" evidence="3">
    <location>
        <begin position="11"/>
        <end position="70"/>
    </location>
</feature>
<keyword evidence="2" id="KW-0732">Signal</keyword>
<dbReference type="SUPFAM" id="SSF47802">
    <property type="entry name" value="DNA polymerase beta, N-terminal domain-like"/>
    <property type="match status" value="1"/>
</dbReference>
<dbReference type="AlphaFoldDB" id="A0A0L0G850"/>
<dbReference type="InterPro" id="IPR036388">
    <property type="entry name" value="WH-like_DNA-bd_sf"/>
</dbReference>
<feature type="domain" description="MUS81 winged helix" evidence="4">
    <location>
        <begin position="98"/>
        <end position="156"/>
    </location>
</feature>
<dbReference type="InterPro" id="IPR047417">
    <property type="entry name" value="WHD_MUS81"/>
</dbReference>
<feature type="chain" id="PRO_5005539255" evidence="2">
    <location>
        <begin position="22"/>
        <end position="495"/>
    </location>
</feature>
<accession>A0A0L0G850</accession>
<reference evidence="5 6" key="1">
    <citation type="submission" date="2011-02" db="EMBL/GenBank/DDBJ databases">
        <title>The Genome Sequence of Sphaeroforma arctica JP610.</title>
        <authorList>
            <consortium name="The Broad Institute Genome Sequencing Platform"/>
            <person name="Russ C."/>
            <person name="Cuomo C."/>
            <person name="Young S.K."/>
            <person name="Zeng Q."/>
            <person name="Gargeya S."/>
            <person name="Alvarado L."/>
            <person name="Berlin A."/>
            <person name="Chapman S.B."/>
            <person name="Chen Z."/>
            <person name="Freedman E."/>
            <person name="Gellesch M."/>
            <person name="Goldberg J."/>
            <person name="Griggs A."/>
            <person name="Gujja S."/>
            <person name="Heilman E."/>
            <person name="Heiman D."/>
            <person name="Howarth C."/>
            <person name="Mehta T."/>
            <person name="Neiman D."/>
            <person name="Pearson M."/>
            <person name="Roberts A."/>
            <person name="Saif S."/>
            <person name="Shea T."/>
            <person name="Shenoy N."/>
            <person name="Sisk P."/>
            <person name="Stolte C."/>
            <person name="Sykes S."/>
            <person name="White J."/>
            <person name="Yandava C."/>
            <person name="Burger G."/>
            <person name="Gray M.W."/>
            <person name="Holland P.W.H."/>
            <person name="King N."/>
            <person name="Lang F.B.F."/>
            <person name="Roger A.J."/>
            <person name="Ruiz-Trillo I."/>
            <person name="Haas B."/>
            <person name="Nusbaum C."/>
            <person name="Birren B."/>
        </authorList>
    </citation>
    <scope>NUCLEOTIDE SEQUENCE [LARGE SCALE GENOMIC DNA]</scope>
    <source>
        <strain evidence="5 6">JP610</strain>
    </source>
</reference>
<evidence type="ECO:0000256" key="2">
    <source>
        <dbReference type="SAM" id="SignalP"/>
    </source>
</evidence>
<gene>
    <name evidence="5" type="ORF">SARC_02590</name>
</gene>
<dbReference type="InterPro" id="IPR027421">
    <property type="entry name" value="DNA_pol_lamdba_lyase_dom_sf"/>
</dbReference>
<evidence type="ECO:0000313" key="6">
    <source>
        <dbReference type="Proteomes" id="UP000054560"/>
    </source>
</evidence>
<dbReference type="CDD" id="cd21036">
    <property type="entry name" value="WH_MUS81"/>
    <property type="match status" value="1"/>
</dbReference>
<dbReference type="RefSeq" id="XP_014159114.1">
    <property type="nucleotide sequence ID" value="XM_014303639.1"/>
</dbReference>
<feature type="region of interest" description="Disordered" evidence="1">
    <location>
        <begin position="359"/>
        <end position="439"/>
    </location>
</feature>
<feature type="compositionally biased region" description="Basic and acidic residues" evidence="1">
    <location>
        <begin position="415"/>
        <end position="437"/>
    </location>
</feature>
<dbReference type="STRING" id="667725.A0A0L0G850"/>
<evidence type="ECO:0000256" key="1">
    <source>
        <dbReference type="SAM" id="MobiDB-lite"/>
    </source>
</evidence>
<feature type="region of interest" description="Disordered" evidence="1">
    <location>
        <begin position="184"/>
        <end position="237"/>
    </location>
</feature>
<dbReference type="Gene3D" id="1.10.10.10">
    <property type="entry name" value="Winged helix-like DNA-binding domain superfamily/Winged helix DNA-binding domain"/>
    <property type="match status" value="1"/>
</dbReference>
<organism evidence="5 6">
    <name type="scientific">Sphaeroforma arctica JP610</name>
    <dbReference type="NCBI Taxonomy" id="667725"/>
    <lineage>
        <taxon>Eukaryota</taxon>
        <taxon>Ichthyosporea</taxon>
        <taxon>Ichthyophonida</taxon>
        <taxon>Sphaeroforma</taxon>
    </lineage>
</organism>
<feature type="signal peptide" evidence="2">
    <location>
        <begin position="1"/>
        <end position="21"/>
    </location>
</feature>
<dbReference type="OrthoDB" id="5963188at2759"/>
<feature type="compositionally biased region" description="Low complexity" evidence="1">
    <location>
        <begin position="359"/>
        <end position="370"/>
    </location>
</feature>
<dbReference type="Gene3D" id="1.10.150.110">
    <property type="entry name" value="DNA polymerase beta, N-terminal domain-like"/>
    <property type="match status" value="1"/>
</dbReference>